<evidence type="ECO:0000256" key="2">
    <source>
        <dbReference type="ARBA" id="ARBA00022475"/>
    </source>
</evidence>
<keyword evidence="4 6" id="KW-1133">Transmembrane helix</keyword>
<feature type="transmembrane region" description="Helical" evidence="6">
    <location>
        <begin position="131"/>
        <end position="152"/>
    </location>
</feature>
<feature type="transmembrane region" description="Helical" evidence="6">
    <location>
        <begin position="164"/>
        <end position="182"/>
    </location>
</feature>
<name>A0A6S6UND0_9GAMM</name>
<gene>
    <name evidence="7" type="ORF">HELGO_WM23901</name>
</gene>
<dbReference type="Pfam" id="PF03631">
    <property type="entry name" value="Virul_fac_BrkB"/>
    <property type="match status" value="1"/>
</dbReference>
<dbReference type="PANTHER" id="PTHR30213">
    <property type="entry name" value="INNER MEMBRANE PROTEIN YHJD"/>
    <property type="match status" value="1"/>
</dbReference>
<dbReference type="PANTHER" id="PTHR30213:SF1">
    <property type="entry name" value="INNER MEMBRANE PROTEIN YHJD"/>
    <property type="match status" value="1"/>
</dbReference>
<protein>
    <submittedName>
        <fullName evidence="7">Uncharacterized protein</fullName>
    </submittedName>
</protein>
<keyword evidence="3 6" id="KW-0812">Transmembrane</keyword>
<dbReference type="GO" id="GO:0005886">
    <property type="term" value="C:plasma membrane"/>
    <property type="evidence" value="ECO:0007669"/>
    <property type="project" value="UniProtKB-SubCell"/>
</dbReference>
<sequence>MAVAAFAFDHQQVETQVVGQISRMLGTETAHSLHQIVQETQRKERDARALVVGVITLIFGATGLFANLQNSLNKIFEVEVSESAGAWAFLKTRIISFGVVLILGLLLLISLSLTALITLLNEWVSAQFSAAFMSAVFLINILTSFFIVVVLFTLIYKILPDAKLTWRSAFMGGVVATAFFKMGEQMLNLYFELAEPQSSFGAAGSLVLLMLWVSYSCMILFIGAEFSKVYQQVKFSHQIKPAEIAKKLDKT</sequence>
<organism evidence="7">
    <name type="scientific">uncultured Thiotrichaceae bacterium</name>
    <dbReference type="NCBI Taxonomy" id="298394"/>
    <lineage>
        <taxon>Bacteria</taxon>
        <taxon>Pseudomonadati</taxon>
        <taxon>Pseudomonadota</taxon>
        <taxon>Gammaproteobacteria</taxon>
        <taxon>Thiotrichales</taxon>
        <taxon>Thiotrichaceae</taxon>
        <taxon>environmental samples</taxon>
    </lineage>
</organism>
<evidence type="ECO:0000256" key="1">
    <source>
        <dbReference type="ARBA" id="ARBA00004651"/>
    </source>
</evidence>
<comment type="subcellular location">
    <subcellularLocation>
        <location evidence="1">Cell membrane</location>
        <topology evidence="1">Multi-pass membrane protein</topology>
    </subcellularLocation>
</comment>
<evidence type="ECO:0000256" key="4">
    <source>
        <dbReference type="ARBA" id="ARBA00022989"/>
    </source>
</evidence>
<keyword evidence="2" id="KW-1003">Cell membrane</keyword>
<dbReference type="InterPro" id="IPR017039">
    <property type="entry name" value="Virul_fac_BrkB"/>
</dbReference>
<feature type="transmembrane region" description="Helical" evidence="6">
    <location>
        <begin position="202"/>
        <end position="224"/>
    </location>
</feature>
<keyword evidence="5 6" id="KW-0472">Membrane</keyword>
<dbReference type="AlphaFoldDB" id="A0A6S6UND0"/>
<feature type="transmembrane region" description="Helical" evidence="6">
    <location>
        <begin position="94"/>
        <end position="119"/>
    </location>
</feature>
<accession>A0A6S6UND0</accession>
<dbReference type="PIRSF" id="PIRSF035875">
    <property type="entry name" value="RNase_BN"/>
    <property type="match status" value="1"/>
</dbReference>
<feature type="transmembrane region" description="Helical" evidence="6">
    <location>
        <begin position="49"/>
        <end position="68"/>
    </location>
</feature>
<evidence type="ECO:0000256" key="3">
    <source>
        <dbReference type="ARBA" id="ARBA00022692"/>
    </source>
</evidence>
<evidence type="ECO:0000256" key="5">
    <source>
        <dbReference type="ARBA" id="ARBA00023136"/>
    </source>
</evidence>
<dbReference type="EMBL" id="CACVAT010000561">
    <property type="protein sequence ID" value="CAA6830103.1"/>
    <property type="molecule type" value="Genomic_DNA"/>
</dbReference>
<evidence type="ECO:0000313" key="7">
    <source>
        <dbReference type="EMBL" id="CAA6830103.1"/>
    </source>
</evidence>
<proteinExistence type="predicted"/>
<evidence type="ECO:0000256" key="6">
    <source>
        <dbReference type="SAM" id="Phobius"/>
    </source>
</evidence>
<reference evidence="7" key="1">
    <citation type="submission" date="2020-01" db="EMBL/GenBank/DDBJ databases">
        <authorList>
            <person name="Meier V. D."/>
            <person name="Meier V D."/>
        </authorList>
    </citation>
    <scope>NUCLEOTIDE SEQUENCE</scope>
    <source>
        <strain evidence="7">HLG_WM_MAG_09</strain>
    </source>
</reference>